<proteinExistence type="predicted"/>
<sequence length="169" mass="19530">MQAIIRGLEKVKEELTASENDGPVTEVFRKSDMLEKVLFELEGILKLEWLKTRTSPTAASSRERWSRSRWRSKRMRAMMVVPLLRQGRANLEAVEWGIWGLLEVVWVFYGCVVVWIAYRTPCPKGFKAPLLRILHLSLLCEASDCSLGKKRVKEGSILMATVEWLKRPR</sequence>
<reference evidence="2 3" key="1">
    <citation type="submission" date="2020-05" db="EMBL/GenBank/DDBJ databases">
        <title>Vigna angularis (adzuki bean) Var. LongXiaoDou No. 4 denovo assembly.</title>
        <authorList>
            <person name="Xiang H."/>
        </authorList>
    </citation>
    <scope>NUCLEOTIDE SEQUENCE [LARGE SCALE GENOMIC DNA]</scope>
    <source>
        <tissue evidence="2">Leaf</tissue>
    </source>
</reference>
<keyword evidence="1" id="KW-1133">Transmembrane helix</keyword>
<gene>
    <name evidence="2" type="ORF">HKW66_Vig0125640</name>
</gene>
<dbReference type="AlphaFoldDB" id="A0A8T0K7L4"/>
<dbReference type="Proteomes" id="UP000743370">
    <property type="component" value="Unassembled WGS sequence"/>
</dbReference>
<keyword evidence="1" id="KW-0472">Membrane</keyword>
<comment type="caution">
    <text evidence="2">The sequence shown here is derived from an EMBL/GenBank/DDBJ whole genome shotgun (WGS) entry which is preliminary data.</text>
</comment>
<dbReference type="EMBL" id="JABFOF010000007">
    <property type="protein sequence ID" value="KAG2391675.1"/>
    <property type="molecule type" value="Genomic_DNA"/>
</dbReference>
<organism evidence="2 3">
    <name type="scientific">Phaseolus angularis</name>
    <name type="common">Azuki bean</name>
    <name type="synonym">Vigna angularis</name>
    <dbReference type="NCBI Taxonomy" id="3914"/>
    <lineage>
        <taxon>Eukaryota</taxon>
        <taxon>Viridiplantae</taxon>
        <taxon>Streptophyta</taxon>
        <taxon>Embryophyta</taxon>
        <taxon>Tracheophyta</taxon>
        <taxon>Spermatophyta</taxon>
        <taxon>Magnoliopsida</taxon>
        <taxon>eudicotyledons</taxon>
        <taxon>Gunneridae</taxon>
        <taxon>Pentapetalae</taxon>
        <taxon>rosids</taxon>
        <taxon>fabids</taxon>
        <taxon>Fabales</taxon>
        <taxon>Fabaceae</taxon>
        <taxon>Papilionoideae</taxon>
        <taxon>50 kb inversion clade</taxon>
        <taxon>NPAAA clade</taxon>
        <taxon>indigoferoid/millettioid clade</taxon>
        <taxon>Phaseoleae</taxon>
        <taxon>Vigna</taxon>
    </lineage>
</organism>
<keyword evidence="1" id="KW-0812">Transmembrane</keyword>
<accession>A0A8T0K7L4</accession>
<protein>
    <submittedName>
        <fullName evidence="2">Formin-like protein</fullName>
    </submittedName>
</protein>
<evidence type="ECO:0000256" key="1">
    <source>
        <dbReference type="SAM" id="Phobius"/>
    </source>
</evidence>
<name>A0A8T0K7L4_PHAAN</name>
<evidence type="ECO:0000313" key="3">
    <source>
        <dbReference type="Proteomes" id="UP000743370"/>
    </source>
</evidence>
<evidence type="ECO:0000313" key="2">
    <source>
        <dbReference type="EMBL" id="KAG2391675.1"/>
    </source>
</evidence>
<feature type="transmembrane region" description="Helical" evidence="1">
    <location>
        <begin position="96"/>
        <end position="118"/>
    </location>
</feature>